<name>A0A386HSF3_9BACT</name>
<proteinExistence type="predicted"/>
<dbReference type="SUPFAM" id="SSF52141">
    <property type="entry name" value="Uracil-DNA glycosylase-like"/>
    <property type="match status" value="1"/>
</dbReference>
<dbReference type="KEGG" id="ark:D6B99_12685"/>
<dbReference type="EMBL" id="CP032489">
    <property type="protein sequence ID" value="AYD48381.1"/>
    <property type="molecule type" value="Genomic_DNA"/>
</dbReference>
<dbReference type="OrthoDB" id="9799921at2"/>
<evidence type="ECO:0000313" key="3">
    <source>
        <dbReference type="Proteomes" id="UP000266118"/>
    </source>
</evidence>
<dbReference type="Gene3D" id="3.40.470.10">
    <property type="entry name" value="Uracil-DNA glycosylase-like domain"/>
    <property type="match status" value="1"/>
</dbReference>
<gene>
    <name evidence="2" type="ORF">D6B99_12685</name>
</gene>
<feature type="domain" description="Uracil-DNA glycosylase-like" evidence="1">
    <location>
        <begin position="9"/>
        <end position="161"/>
    </location>
</feature>
<accession>A0A386HSF3</accession>
<keyword evidence="3" id="KW-1185">Reference proteome</keyword>
<protein>
    <submittedName>
        <fullName evidence="2">Uracil-DNA glycosylase family protein</fullName>
    </submittedName>
</protein>
<dbReference type="SMART" id="SM00986">
    <property type="entry name" value="UDG"/>
    <property type="match status" value="1"/>
</dbReference>
<dbReference type="InterPro" id="IPR036895">
    <property type="entry name" value="Uracil-DNA_glycosylase-like_sf"/>
</dbReference>
<dbReference type="InterPro" id="IPR005122">
    <property type="entry name" value="Uracil-DNA_glycosylase-like"/>
</dbReference>
<evidence type="ECO:0000313" key="2">
    <source>
        <dbReference type="EMBL" id="AYD48381.1"/>
    </source>
</evidence>
<evidence type="ECO:0000259" key="1">
    <source>
        <dbReference type="SMART" id="SM00986"/>
    </source>
</evidence>
<organism evidence="2 3">
    <name type="scientific">Arachidicoccus soli</name>
    <dbReference type="NCBI Taxonomy" id="2341117"/>
    <lineage>
        <taxon>Bacteria</taxon>
        <taxon>Pseudomonadati</taxon>
        <taxon>Bacteroidota</taxon>
        <taxon>Chitinophagia</taxon>
        <taxon>Chitinophagales</taxon>
        <taxon>Chitinophagaceae</taxon>
        <taxon>Arachidicoccus</taxon>
    </lineage>
</organism>
<dbReference type="Pfam" id="PF03167">
    <property type="entry name" value="UDG"/>
    <property type="match status" value="1"/>
</dbReference>
<dbReference type="SMART" id="SM00987">
    <property type="entry name" value="UreE_C"/>
    <property type="match status" value="1"/>
</dbReference>
<sequence length="164" mass="18989">MEIETHPHKPFVPPNLQILIIGSFPGKDQALQGKWFYSAPRNQFWKIIEAVYRKELTTTIEKQELFSALGIGMADIILKAKRKANNNLDQNLDIIAFNDKALTKILRQHPNLKILFTSRFVEKHFKKLFPLIQNIECLPSPSPRFATMSLADKISRYRELLPTM</sequence>
<reference evidence="2 3" key="1">
    <citation type="submission" date="2018-09" db="EMBL/GenBank/DDBJ databases">
        <title>Arachidicoccus sp. nov., a bacterium isolated from soil.</title>
        <authorList>
            <person name="Weon H.-Y."/>
            <person name="Kwon S.-W."/>
            <person name="Lee S.A."/>
        </authorList>
    </citation>
    <scope>NUCLEOTIDE SEQUENCE [LARGE SCALE GENOMIC DNA]</scope>
    <source>
        <strain evidence="2 3">KIS59-12</strain>
    </source>
</reference>
<dbReference type="Proteomes" id="UP000266118">
    <property type="component" value="Chromosome"/>
</dbReference>
<dbReference type="RefSeq" id="WP_119989063.1">
    <property type="nucleotide sequence ID" value="NZ_CP032489.1"/>
</dbReference>
<dbReference type="AlphaFoldDB" id="A0A386HSF3"/>